<evidence type="ECO:0000256" key="3">
    <source>
        <dbReference type="ARBA" id="ARBA00012929"/>
    </source>
</evidence>
<reference evidence="8 9" key="1">
    <citation type="submission" date="2019-04" db="EMBL/GenBank/DDBJ databases">
        <title>Genome sequence of Pelagicola litoralis CL-ES2.</title>
        <authorList>
            <person name="Cao J."/>
        </authorList>
    </citation>
    <scope>NUCLEOTIDE SEQUENCE [LARGE SCALE GENOMIC DNA]</scope>
    <source>
        <strain evidence="8 9">CL-ES2</strain>
    </source>
</reference>
<gene>
    <name evidence="8" type="primary">rfbD</name>
    <name evidence="8" type="ORF">FAP39_12875</name>
</gene>
<evidence type="ECO:0000256" key="6">
    <source>
        <dbReference type="RuleBase" id="RU364082"/>
    </source>
</evidence>
<feature type="domain" description="RmlD-like substrate binding" evidence="7">
    <location>
        <begin position="1"/>
        <end position="282"/>
    </location>
</feature>
<dbReference type="PANTHER" id="PTHR10491:SF4">
    <property type="entry name" value="METHIONINE ADENOSYLTRANSFERASE 2 SUBUNIT BETA"/>
    <property type="match status" value="1"/>
</dbReference>
<dbReference type="AlphaFoldDB" id="A0A4U7MXX7"/>
<protein>
    <recommendedName>
        <fullName evidence="4 6">dTDP-4-dehydrorhamnose reductase</fullName>
        <ecNumber evidence="3 6">1.1.1.133</ecNumber>
    </recommendedName>
</protein>
<dbReference type="EMBL" id="SULI01000017">
    <property type="protein sequence ID" value="TKZ18079.1"/>
    <property type="molecule type" value="Genomic_DNA"/>
</dbReference>
<dbReference type="Proteomes" id="UP000306575">
    <property type="component" value="Unassembled WGS sequence"/>
</dbReference>
<dbReference type="NCBIfam" id="TIGR01214">
    <property type="entry name" value="rmlD"/>
    <property type="match status" value="1"/>
</dbReference>
<accession>A0A4U7MXX7</accession>
<comment type="pathway">
    <text evidence="1 6">Carbohydrate biosynthesis; dTDP-L-rhamnose biosynthesis.</text>
</comment>
<dbReference type="GO" id="GO:0019305">
    <property type="term" value="P:dTDP-rhamnose biosynthetic process"/>
    <property type="evidence" value="ECO:0007669"/>
    <property type="project" value="UniProtKB-UniPathway"/>
</dbReference>
<keyword evidence="9" id="KW-1185">Reference proteome</keyword>
<proteinExistence type="inferred from homology"/>
<dbReference type="CDD" id="cd05254">
    <property type="entry name" value="dTDP_HR_like_SDR_e"/>
    <property type="match status" value="1"/>
</dbReference>
<dbReference type="GO" id="GO:0008831">
    <property type="term" value="F:dTDP-4-dehydrorhamnose reductase activity"/>
    <property type="evidence" value="ECO:0007669"/>
    <property type="project" value="UniProtKB-EC"/>
</dbReference>
<dbReference type="Gene3D" id="3.90.25.10">
    <property type="entry name" value="UDP-galactose 4-epimerase, domain 1"/>
    <property type="match status" value="1"/>
</dbReference>
<comment type="function">
    <text evidence="6">Catalyzes the reduction of dTDP-6-deoxy-L-lyxo-4-hexulose to yield dTDP-L-rhamnose.</text>
</comment>
<dbReference type="PANTHER" id="PTHR10491">
    <property type="entry name" value="DTDP-4-DEHYDRORHAMNOSE REDUCTASE"/>
    <property type="match status" value="1"/>
</dbReference>
<comment type="catalytic activity">
    <reaction evidence="5 6">
        <text>dTDP-beta-L-rhamnose + NADP(+) = dTDP-4-dehydro-beta-L-rhamnose + NADPH + H(+)</text>
        <dbReference type="Rhea" id="RHEA:21796"/>
        <dbReference type="ChEBI" id="CHEBI:15378"/>
        <dbReference type="ChEBI" id="CHEBI:57510"/>
        <dbReference type="ChEBI" id="CHEBI:57783"/>
        <dbReference type="ChEBI" id="CHEBI:58349"/>
        <dbReference type="ChEBI" id="CHEBI:62830"/>
        <dbReference type="EC" id="1.1.1.133"/>
    </reaction>
</comment>
<dbReference type="RefSeq" id="WP_138016808.1">
    <property type="nucleotide sequence ID" value="NZ_SULI01000017.1"/>
</dbReference>
<evidence type="ECO:0000259" key="7">
    <source>
        <dbReference type="Pfam" id="PF04321"/>
    </source>
</evidence>
<comment type="similarity">
    <text evidence="2 6">Belongs to the dTDP-4-dehydrorhamnose reductase family.</text>
</comment>
<evidence type="ECO:0000256" key="4">
    <source>
        <dbReference type="ARBA" id="ARBA00017099"/>
    </source>
</evidence>
<evidence type="ECO:0000256" key="2">
    <source>
        <dbReference type="ARBA" id="ARBA00010944"/>
    </source>
</evidence>
<evidence type="ECO:0000256" key="5">
    <source>
        <dbReference type="ARBA" id="ARBA00048200"/>
    </source>
</evidence>
<comment type="caution">
    <text evidence="8">The sequence shown here is derived from an EMBL/GenBank/DDBJ whole genome shotgun (WGS) entry which is preliminary data.</text>
</comment>
<dbReference type="UniPathway" id="UPA00124"/>
<dbReference type="Gene3D" id="3.40.50.720">
    <property type="entry name" value="NAD(P)-binding Rossmann-like Domain"/>
    <property type="match status" value="1"/>
</dbReference>
<name>A0A4U7MXX7_9RHOB</name>
<comment type="cofactor">
    <cofactor evidence="6">
        <name>Mg(2+)</name>
        <dbReference type="ChEBI" id="CHEBI:18420"/>
    </cofactor>
    <text evidence="6">Binds 1 Mg(2+) ion per monomer.</text>
</comment>
<sequence>MKALVFGKTGQVATELVRLASQDVQIEALGRDQADLTNPDACAKRIADSDADVVINAAAYTAVDQAESQPELAMAVNGVAPTAMALAAAEKGLPFLHVSTDYVFDGAGDLAFAPSDETGPLGVYGRTKLEGENGVRAAGGRYAILRTSWVFSAHGGNFVKTMLRLSDTHPELGIVSDQIGGPTPARDIAATLLEMARQMHAGAQGGTYHYSGTPDTSWAGFANEIFAQAQRDVRVKEIATVDYPTPAQRPLNSRLNCAALETDFGIRQPDWTVGLARVLEALNEAKHDHA</sequence>
<dbReference type="EC" id="1.1.1.133" evidence="3 6"/>
<evidence type="ECO:0000313" key="8">
    <source>
        <dbReference type="EMBL" id="TKZ18079.1"/>
    </source>
</evidence>
<dbReference type="InterPro" id="IPR029903">
    <property type="entry name" value="RmlD-like-bd"/>
</dbReference>
<keyword evidence="6 8" id="KW-0560">Oxidoreductase</keyword>
<evidence type="ECO:0000313" key="9">
    <source>
        <dbReference type="Proteomes" id="UP000306575"/>
    </source>
</evidence>
<dbReference type="Pfam" id="PF04321">
    <property type="entry name" value="RmlD_sub_bind"/>
    <property type="match status" value="1"/>
</dbReference>
<dbReference type="InterPro" id="IPR005913">
    <property type="entry name" value="dTDP_dehydrorham_reduct"/>
</dbReference>
<dbReference type="InterPro" id="IPR036291">
    <property type="entry name" value="NAD(P)-bd_dom_sf"/>
</dbReference>
<dbReference type="OrthoDB" id="9803892at2"/>
<evidence type="ECO:0000256" key="1">
    <source>
        <dbReference type="ARBA" id="ARBA00004781"/>
    </source>
</evidence>
<keyword evidence="6" id="KW-0521">NADP</keyword>
<organism evidence="8 9">
    <name type="scientific">Shimia litoralis</name>
    <dbReference type="NCBI Taxonomy" id="420403"/>
    <lineage>
        <taxon>Bacteria</taxon>
        <taxon>Pseudomonadati</taxon>
        <taxon>Pseudomonadota</taxon>
        <taxon>Alphaproteobacteria</taxon>
        <taxon>Rhodobacterales</taxon>
        <taxon>Roseobacteraceae</taxon>
    </lineage>
</organism>
<dbReference type="SUPFAM" id="SSF51735">
    <property type="entry name" value="NAD(P)-binding Rossmann-fold domains"/>
    <property type="match status" value="1"/>
</dbReference>